<protein>
    <recommendedName>
        <fullName evidence="3">Transcription factor domain-containing protein</fullName>
    </recommendedName>
</protein>
<name>A0A9W5YHL7_9EURO</name>
<evidence type="ECO:0008006" key="3">
    <source>
        <dbReference type="Google" id="ProtNLM"/>
    </source>
</evidence>
<accession>A0A9W5YHL7</accession>
<sequence length="248" mass="27721">MYNNSVVLVHRLEVIHCPYTGLLSRIEPSSGSHRLLELSARKRDEAAASSIHLVQHLPRADRAPYWLIPSYIVESVLVLLTSITFDSDNIYTQQHIEAINSAVRVMRFAHSQFGGEFAQMLQIVFGAAEVAKRISTERNRSMVARRVTQVALDGAMSELRRYSESKCRKRRPAKLNGKRNQSNHDSLADIAGYPKSVIPMSGEELSGVVDGNMMLSRRSQDLGLDFMFAEEISSGDAVLNLDDFVSIL</sequence>
<gene>
    <name evidence="1" type="ORF">AbraCBS73388_000041</name>
</gene>
<proteinExistence type="predicted"/>
<dbReference type="AlphaFoldDB" id="A0A9W5YHL7"/>
<dbReference type="Proteomes" id="UP001143548">
    <property type="component" value="Unassembled WGS sequence"/>
</dbReference>
<dbReference type="CDD" id="cd12148">
    <property type="entry name" value="fungal_TF_MHR"/>
    <property type="match status" value="1"/>
</dbReference>
<evidence type="ECO:0000313" key="2">
    <source>
        <dbReference type="Proteomes" id="UP001143548"/>
    </source>
</evidence>
<organism evidence="1 2">
    <name type="scientific">Aspergillus brasiliensis</name>
    <dbReference type="NCBI Taxonomy" id="319629"/>
    <lineage>
        <taxon>Eukaryota</taxon>
        <taxon>Fungi</taxon>
        <taxon>Dikarya</taxon>
        <taxon>Ascomycota</taxon>
        <taxon>Pezizomycotina</taxon>
        <taxon>Eurotiomycetes</taxon>
        <taxon>Eurotiomycetidae</taxon>
        <taxon>Eurotiales</taxon>
        <taxon>Aspergillaceae</taxon>
        <taxon>Aspergillus</taxon>
        <taxon>Aspergillus subgen. Circumdati</taxon>
    </lineage>
</organism>
<dbReference type="EMBL" id="BROQ01000001">
    <property type="protein sequence ID" value="GKZ16466.1"/>
    <property type="molecule type" value="Genomic_DNA"/>
</dbReference>
<evidence type="ECO:0000313" key="1">
    <source>
        <dbReference type="EMBL" id="GKZ16466.1"/>
    </source>
</evidence>
<comment type="caution">
    <text evidence="1">The sequence shown here is derived from an EMBL/GenBank/DDBJ whole genome shotgun (WGS) entry which is preliminary data.</text>
</comment>
<reference evidence="1" key="1">
    <citation type="submission" date="2022-07" db="EMBL/GenBank/DDBJ databases">
        <title>Taxonomy of Aspergillus series Nigri: significant species reduction supported by multi-species coalescent approaches.</title>
        <authorList>
            <person name="Bian C."/>
            <person name="Kusuya Y."/>
            <person name="Sklenar F."/>
            <person name="D'hooge E."/>
            <person name="Yaguchi T."/>
            <person name="Takahashi H."/>
            <person name="Hubka V."/>
        </authorList>
    </citation>
    <scope>NUCLEOTIDE SEQUENCE</scope>
    <source>
        <strain evidence="1">CBS 733.88</strain>
    </source>
</reference>